<dbReference type="KEGG" id="srq:SR187_0955"/>
<accession>A0A2Z5TTP1</accession>
<gene>
    <name evidence="1" type="ORF">SR187_0955</name>
</gene>
<protein>
    <submittedName>
        <fullName evidence="1">Uncharacterized protein</fullName>
    </submittedName>
</protein>
<evidence type="ECO:0000313" key="1">
    <source>
        <dbReference type="EMBL" id="BBA91822.1"/>
    </source>
</evidence>
<reference evidence="1 2" key="1">
    <citation type="journal article" date="2018" name="Genome Biol. Evol.">
        <title>Complete Genome Sequence of Streptococcus ruminantium sp. nov. GUT-187T (=DSM 104980T =JCM 31869T), the Type Strain of S. ruminantium, and Comparison with Genome Sequences of Streptococcus suis Strains.</title>
        <authorList>
            <person name="Tohya M."/>
            <person name="Sekizaki T."/>
            <person name="Miyoshi-Akiyama T."/>
        </authorList>
    </citation>
    <scope>NUCLEOTIDE SEQUENCE [LARGE SCALE GENOMIC DNA]</scope>
    <source>
        <strain evidence="1 2">GUT187T</strain>
    </source>
</reference>
<evidence type="ECO:0000313" key="2">
    <source>
        <dbReference type="Proteomes" id="UP000269331"/>
    </source>
</evidence>
<dbReference type="EMBL" id="AP018400">
    <property type="protein sequence ID" value="BBA91822.1"/>
    <property type="molecule type" value="Genomic_DNA"/>
</dbReference>
<name>A0A2Z5TTP1_9STRE</name>
<dbReference type="AlphaFoldDB" id="A0A2Z5TTP1"/>
<proteinExistence type="predicted"/>
<sequence length="39" mass="4299">MTNGSHGGMRLTLLDSVVIVRSKDAFRSYAFILLLSETV</sequence>
<dbReference type="Proteomes" id="UP000269331">
    <property type="component" value="Chromosome"/>
</dbReference>
<organism evidence="1 2">
    <name type="scientific">Streptococcus ruminantium</name>
    <dbReference type="NCBI Taxonomy" id="1917441"/>
    <lineage>
        <taxon>Bacteria</taxon>
        <taxon>Bacillati</taxon>
        <taxon>Bacillota</taxon>
        <taxon>Bacilli</taxon>
        <taxon>Lactobacillales</taxon>
        <taxon>Streptococcaceae</taxon>
        <taxon>Streptococcus</taxon>
    </lineage>
</organism>